<name>A0A2H0VG64_9BACT</name>
<evidence type="ECO:0000313" key="8">
    <source>
        <dbReference type="EMBL" id="PIR97349.1"/>
    </source>
</evidence>
<keyword evidence="6" id="KW-0472">Membrane</keyword>
<sequence>MKKNSIIITVVIVAVAALAIFLMRAPSIISEPANIAGGATETDWVKGNIDSKVALIEYSDFQCPACGAYYSIIKQLEEEFSDRIAFVYRHFPLRQIHANAELTARATEAAGKQGKFWEMHDLLFERQDDWSNRLGVVITVTQYAEELGLNIEQFETDLTSDEIKDNVNDDLQSALKAGFNSTPTFVLNGQKLSNPRNFEQFVELINDALATERE</sequence>
<gene>
    <name evidence="8" type="ORF">COT91_01905</name>
</gene>
<dbReference type="GO" id="GO:0016491">
    <property type="term" value="F:oxidoreductase activity"/>
    <property type="evidence" value="ECO:0007669"/>
    <property type="project" value="UniProtKB-KW"/>
</dbReference>
<comment type="caution">
    <text evidence="8">The sequence shown here is derived from an EMBL/GenBank/DDBJ whole genome shotgun (WGS) entry which is preliminary data.</text>
</comment>
<reference evidence="9" key="1">
    <citation type="submission" date="2017-09" db="EMBL/GenBank/DDBJ databases">
        <title>Depth-based differentiation of microbial function through sediment-hosted aquifers and enrichment of novel symbionts in the deep terrestrial subsurface.</title>
        <authorList>
            <person name="Probst A.J."/>
            <person name="Ladd B."/>
            <person name="Jarett J.K."/>
            <person name="Geller-Mcgrath D.E."/>
            <person name="Sieber C.M.K."/>
            <person name="Emerson J.B."/>
            <person name="Anantharaman K."/>
            <person name="Thomas B.C."/>
            <person name="Malmstrom R."/>
            <person name="Stieglmeier M."/>
            <person name="Klingl A."/>
            <person name="Woyke T."/>
            <person name="Ryan C.M."/>
            <person name="Banfield J.F."/>
        </authorList>
    </citation>
    <scope>NUCLEOTIDE SEQUENCE [LARGE SCALE GENOMIC DNA]</scope>
</reference>
<dbReference type="PROSITE" id="PS51352">
    <property type="entry name" value="THIOREDOXIN_2"/>
    <property type="match status" value="1"/>
</dbReference>
<evidence type="ECO:0000259" key="7">
    <source>
        <dbReference type="PROSITE" id="PS51352"/>
    </source>
</evidence>
<dbReference type="Proteomes" id="UP000230557">
    <property type="component" value="Unassembled WGS sequence"/>
</dbReference>
<evidence type="ECO:0000313" key="9">
    <source>
        <dbReference type="Proteomes" id="UP000230557"/>
    </source>
</evidence>
<organism evidence="8 9">
    <name type="scientific">Candidatus Doudnabacteria bacterium CG10_big_fil_rev_8_21_14_0_10_41_10</name>
    <dbReference type="NCBI Taxonomy" id="1974551"/>
    <lineage>
        <taxon>Bacteria</taxon>
        <taxon>Candidatus Doudnaibacteriota</taxon>
    </lineage>
</organism>
<dbReference type="PANTHER" id="PTHR13887">
    <property type="entry name" value="GLUTATHIONE S-TRANSFERASE KAPPA"/>
    <property type="match status" value="1"/>
</dbReference>
<dbReference type="SUPFAM" id="SSF52833">
    <property type="entry name" value="Thioredoxin-like"/>
    <property type="match status" value="1"/>
</dbReference>
<evidence type="ECO:0000256" key="3">
    <source>
        <dbReference type="ARBA" id="ARBA00023002"/>
    </source>
</evidence>
<feature type="domain" description="Thioredoxin" evidence="7">
    <location>
        <begin position="19"/>
        <end position="210"/>
    </location>
</feature>
<keyword evidence="6" id="KW-0812">Transmembrane</keyword>
<keyword evidence="5" id="KW-0676">Redox-active center</keyword>
<evidence type="ECO:0000256" key="2">
    <source>
        <dbReference type="ARBA" id="ARBA00022729"/>
    </source>
</evidence>
<proteinExistence type="inferred from homology"/>
<dbReference type="Pfam" id="PF13462">
    <property type="entry name" value="Thioredoxin_4"/>
    <property type="match status" value="1"/>
</dbReference>
<evidence type="ECO:0000256" key="4">
    <source>
        <dbReference type="ARBA" id="ARBA00023157"/>
    </source>
</evidence>
<protein>
    <submittedName>
        <fullName evidence="8">Disulfide bond formation protein DsbA</fullName>
    </submittedName>
</protein>
<dbReference type="InterPro" id="IPR012336">
    <property type="entry name" value="Thioredoxin-like_fold"/>
</dbReference>
<dbReference type="Gene3D" id="3.40.30.10">
    <property type="entry name" value="Glutaredoxin"/>
    <property type="match status" value="1"/>
</dbReference>
<dbReference type="AlphaFoldDB" id="A0A2H0VG64"/>
<evidence type="ECO:0000256" key="5">
    <source>
        <dbReference type="ARBA" id="ARBA00023284"/>
    </source>
</evidence>
<keyword evidence="2" id="KW-0732">Signal</keyword>
<accession>A0A2H0VG64</accession>
<keyword evidence="3" id="KW-0560">Oxidoreductase</keyword>
<dbReference type="InterPro" id="IPR013766">
    <property type="entry name" value="Thioredoxin_domain"/>
</dbReference>
<comment type="similarity">
    <text evidence="1">Belongs to the thioredoxin family. DsbA subfamily.</text>
</comment>
<feature type="transmembrane region" description="Helical" evidence="6">
    <location>
        <begin position="6"/>
        <end position="23"/>
    </location>
</feature>
<dbReference type="PANTHER" id="PTHR13887:SF14">
    <property type="entry name" value="DISULFIDE BOND FORMATION PROTEIN D"/>
    <property type="match status" value="1"/>
</dbReference>
<dbReference type="EMBL" id="PFAJ01000024">
    <property type="protein sequence ID" value="PIR97349.1"/>
    <property type="molecule type" value="Genomic_DNA"/>
</dbReference>
<evidence type="ECO:0000256" key="6">
    <source>
        <dbReference type="SAM" id="Phobius"/>
    </source>
</evidence>
<keyword evidence="4" id="KW-1015">Disulfide bond</keyword>
<keyword evidence="6" id="KW-1133">Transmembrane helix</keyword>
<dbReference type="InterPro" id="IPR036249">
    <property type="entry name" value="Thioredoxin-like_sf"/>
</dbReference>
<evidence type="ECO:0000256" key="1">
    <source>
        <dbReference type="ARBA" id="ARBA00005791"/>
    </source>
</evidence>